<reference evidence="1" key="1">
    <citation type="journal article" date="2014" name="Front. Microbiol.">
        <title>High frequency of phylogenetically diverse reductive dehalogenase-homologous genes in deep subseafloor sedimentary metagenomes.</title>
        <authorList>
            <person name="Kawai M."/>
            <person name="Futagami T."/>
            <person name="Toyoda A."/>
            <person name="Takaki Y."/>
            <person name="Nishi S."/>
            <person name="Hori S."/>
            <person name="Arai W."/>
            <person name="Tsubouchi T."/>
            <person name="Morono Y."/>
            <person name="Uchiyama I."/>
            <person name="Ito T."/>
            <person name="Fujiyama A."/>
            <person name="Inagaki F."/>
            <person name="Takami H."/>
        </authorList>
    </citation>
    <scope>NUCLEOTIDE SEQUENCE</scope>
    <source>
        <strain evidence="1">Expedition CK06-06</strain>
    </source>
</reference>
<comment type="caution">
    <text evidence="1">The sequence shown here is derived from an EMBL/GenBank/DDBJ whole genome shotgun (WGS) entry which is preliminary data.</text>
</comment>
<name>X1AY08_9ZZZZ</name>
<evidence type="ECO:0000313" key="1">
    <source>
        <dbReference type="EMBL" id="GAG64656.1"/>
    </source>
</evidence>
<sequence length="65" mass="7922">MVECQIEENLANCNCTYEPCSRKGKCCECIRYHWRMRELPACFFPDDVERTYDRSIERFISIYKK</sequence>
<gene>
    <name evidence="1" type="ORF">S01H4_00726</name>
</gene>
<organism evidence="1">
    <name type="scientific">marine sediment metagenome</name>
    <dbReference type="NCBI Taxonomy" id="412755"/>
    <lineage>
        <taxon>unclassified sequences</taxon>
        <taxon>metagenomes</taxon>
        <taxon>ecological metagenomes</taxon>
    </lineage>
</organism>
<dbReference type="EMBL" id="BART01000109">
    <property type="protein sequence ID" value="GAG64656.1"/>
    <property type="molecule type" value="Genomic_DNA"/>
</dbReference>
<proteinExistence type="predicted"/>
<evidence type="ECO:0008006" key="2">
    <source>
        <dbReference type="Google" id="ProtNLM"/>
    </source>
</evidence>
<accession>X1AY08</accession>
<dbReference type="Pfam" id="PF20095">
    <property type="entry name" value="DUF6485"/>
    <property type="match status" value="1"/>
</dbReference>
<protein>
    <recommendedName>
        <fullName evidence="2">Cytosolic protein</fullName>
    </recommendedName>
</protein>
<dbReference type="AlphaFoldDB" id="X1AY08"/>